<proteinExistence type="predicted"/>
<reference evidence="1" key="1">
    <citation type="submission" date="2018-05" db="EMBL/GenBank/DDBJ databases">
        <authorList>
            <person name="Lanie J.A."/>
            <person name="Ng W.-L."/>
            <person name="Kazmierczak K.M."/>
            <person name="Andrzejewski T.M."/>
            <person name="Davidsen T.M."/>
            <person name="Wayne K.J."/>
            <person name="Tettelin H."/>
            <person name="Glass J.I."/>
            <person name="Rusch D."/>
            <person name="Podicherti R."/>
            <person name="Tsui H.-C.T."/>
            <person name="Winkler M.E."/>
        </authorList>
    </citation>
    <scope>NUCLEOTIDE SEQUENCE</scope>
</reference>
<accession>A0A383B1V8</accession>
<dbReference type="AlphaFoldDB" id="A0A383B1V8"/>
<sequence length="42" mass="5022">MPQLMKIIWTTGFMAMVLTACRYNSWDPDKQFAEQRRVQEEA</sequence>
<organism evidence="1">
    <name type="scientific">marine metagenome</name>
    <dbReference type="NCBI Taxonomy" id="408172"/>
    <lineage>
        <taxon>unclassified sequences</taxon>
        <taxon>metagenomes</taxon>
        <taxon>ecological metagenomes</taxon>
    </lineage>
</organism>
<gene>
    <name evidence="1" type="ORF">METZ01_LOCUS467020</name>
</gene>
<dbReference type="PROSITE" id="PS51257">
    <property type="entry name" value="PROKAR_LIPOPROTEIN"/>
    <property type="match status" value="1"/>
</dbReference>
<dbReference type="EMBL" id="UINC01196934">
    <property type="protein sequence ID" value="SVE14166.1"/>
    <property type="molecule type" value="Genomic_DNA"/>
</dbReference>
<name>A0A383B1V8_9ZZZZ</name>
<feature type="non-terminal residue" evidence="1">
    <location>
        <position position="42"/>
    </location>
</feature>
<evidence type="ECO:0008006" key="2">
    <source>
        <dbReference type="Google" id="ProtNLM"/>
    </source>
</evidence>
<evidence type="ECO:0000313" key="1">
    <source>
        <dbReference type="EMBL" id="SVE14166.1"/>
    </source>
</evidence>
<protein>
    <recommendedName>
        <fullName evidence="2">Lipoprotein</fullName>
    </recommendedName>
</protein>